<organism evidence="2 3">
    <name type="scientific">Operophtera brumata</name>
    <name type="common">Winter moth</name>
    <name type="synonym">Phalaena brumata</name>
    <dbReference type="NCBI Taxonomy" id="104452"/>
    <lineage>
        <taxon>Eukaryota</taxon>
        <taxon>Metazoa</taxon>
        <taxon>Ecdysozoa</taxon>
        <taxon>Arthropoda</taxon>
        <taxon>Hexapoda</taxon>
        <taxon>Insecta</taxon>
        <taxon>Pterygota</taxon>
        <taxon>Neoptera</taxon>
        <taxon>Endopterygota</taxon>
        <taxon>Lepidoptera</taxon>
        <taxon>Glossata</taxon>
        <taxon>Ditrysia</taxon>
        <taxon>Geometroidea</taxon>
        <taxon>Geometridae</taxon>
        <taxon>Larentiinae</taxon>
        <taxon>Operophtera</taxon>
    </lineage>
</organism>
<proteinExistence type="predicted"/>
<evidence type="ECO:0000313" key="2">
    <source>
        <dbReference type="EMBL" id="KOB71074.1"/>
    </source>
</evidence>
<evidence type="ECO:0000256" key="1">
    <source>
        <dbReference type="SAM" id="SignalP"/>
    </source>
</evidence>
<dbReference type="AlphaFoldDB" id="A0A0L7L6V0"/>
<protein>
    <submittedName>
        <fullName evidence="2">Uncharacterized protein</fullName>
    </submittedName>
</protein>
<feature type="signal peptide" evidence="1">
    <location>
        <begin position="1"/>
        <end position="26"/>
    </location>
</feature>
<gene>
    <name evidence="2" type="ORF">OBRU01_12219</name>
</gene>
<dbReference type="EMBL" id="JTDY01002623">
    <property type="protein sequence ID" value="KOB71074.1"/>
    <property type="molecule type" value="Genomic_DNA"/>
</dbReference>
<evidence type="ECO:0000313" key="3">
    <source>
        <dbReference type="Proteomes" id="UP000037510"/>
    </source>
</evidence>
<feature type="chain" id="PRO_5005573065" evidence="1">
    <location>
        <begin position="27"/>
        <end position="181"/>
    </location>
</feature>
<dbReference type="InterPro" id="IPR008993">
    <property type="entry name" value="TIMP-like_OB-fold"/>
</dbReference>
<keyword evidence="1" id="KW-0732">Signal</keyword>
<comment type="caution">
    <text evidence="2">The sequence shown here is derived from an EMBL/GenBank/DDBJ whole genome shotgun (WGS) entry which is preliminary data.</text>
</comment>
<accession>A0A0L7L6V0</accession>
<sequence>MQFPKSFIVWMLALDVICANVQLVRRYQRETSACINGTYDRVTLKRVTLHSKYIFTGKVFSASMSNGTRVYKVNIRRVLKGDLNDIGVSVKFGTAKSLRFSDATVLVKSFRAFECRLLRIRTYGIFLTERRHGHPITLSLVIQPLVLTLRSLEIIEAAVKGKYTKRRLEIFAVTVSAVLNQ</sequence>
<name>A0A0L7L6V0_OPEBR</name>
<reference evidence="2 3" key="1">
    <citation type="journal article" date="2015" name="Genome Biol. Evol.">
        <title>The genome of winter moth (Operophtera brumata) provides a genomic perspective on sexual dimorphism and phenology.</title>
        <authorList>
            <person name="Derks M.F."/>
            <person name="Smit S."/>
            <person name="Salis L."/>
            <person name="Schijlen E."/>
            <person name="Bossers A."/>
            <person name="Mateman C."/>
            <person name="Pijl A.S."/>
            <person name="de Ridder D."/>
            <person name="Groenen M.A."/>
            <person name="Visser M.E."/>
            <person name="Megens H.J."/>
        </authorList>
    </citation>
    <scope>NUCLEOTIDE SEQUENCE [LARGE SCALE GENOMIC DNA]</scope>
    <source>
        <strain evidence="2">WM2013NL</strain>
        <tissue evidence="2">Head and thorax</tissue>
    </source>
</reference>
<keyword evidence="3" id="KW-1185">Reference proteome</keyword>
<dbReference type="Proteomes" id="UP000037510">
    <property type="component" value="Unassembled WGS sequence"/>
</dbReference>
<dbReference type="Gene3D" id="2.40.50.120">
    <property type="match status" value="1"/>
</dbReference>